<gene>
    <name evidence="2" type="ORF">NECAME_06923</name>
</gene>
<organism evidence="2 3">
    <name type="scientific">Necator americanus</name>
    <name type="common">Human hookworm</name>
    <dbReference type="NCBI Taxonomy" id="51031"/>
    <lineage>
        <taxon>Eukaryota</taxon>
        <taxon>Metazoa</taxon>
        <taxon>Ecdysozoa</taxon>
        <taxon>Nematoda</taxon>
        <taxon>Chromadorea</taxon>
        <taxon>Rhabditida</taxon>
        <taxon>Rhabditina</taxon>
        <taxon>Rhabditomorpha</taxon>
        <taxon>Strongyloidea</taxon>
        <taxon>Ancylostomatidae</taxon>
        <taxon>Bunostominae</taxon>
        <taxon>Necator</taxon>
    </lineage>
</organism>
<reference evidence="3" key="1">
    <citation type="journal article" date="2014" name="Nat. Genet.">
        <title>Genome of the human hookworm Necator americanus.</title>
        <authorList>
            <person name="Tang Y.T."/>
            <person name="Gao X."/>
            <person name="Rosa B.A."/>
            <person name="Abubucker S."/>
            <person name="Hallsworth-Pepin K."/>
            <person name="Martin J."/>
            <person name="Tyagi R."/>
            <person name="Heizer E."/>
            <person name="Zhang X."/>
            <person name="Bhonagiri-Palsikar V."/>
            <person name="Minx P."/>
            <person name="Warren W.C."/>
            <person name="Wang Q."/>
            <person name="Zhan B."/>
            <person name="Hotez P.J."/>
            <person name="Sternberg P.W."/>
            <person name="Dougall A."/>
            <person name="Gaze S.T."/>
            <person name="Mulvenna J."/>
            <person name="Sotillo J."/>
            <person name="Ranganathan S."/>
            <person name="Rabelo E.M."/>
            <person name="Wilson R.K."/>
            <person name="Felgner P.L."/>
            <person name="Bethony J."/>
            <person name="Hawdon J.M."/>
            <person name="Gasser R.B."/>
            <person name="Loukas A."/>
            <person name="Mitreva M."/>
        </authorList>
    </citation>
    <scope>NUCLEOTIDE SEQUENCE [LARGE SCALE GENOMIC DNA]</scope>
</reference>
<evidence type="ECO:0000313" key="2">
    <source>
        <dbReference type="EMBL" id="ETN84290.1"/>
    </source>
</evidence>
<dbReference type="Proteomes" id="UP000053676">
    <property type="component" value="Unassembled WGS sequence"/>
</dbReference>
<proteinExistence type="predicted"/>
<keyword evidence="3" id="KW-1185">Reference proteome</keyword>
<dbReference type="KEGG" id="nai:NECAME_06923"/>
<dbReference type="EMBL" id="KI657965">
    <property type="protein sequence ID" value="ETN84290.1"/>
    <property type="molecule type" value="Genomic_DNA"/>
</dbReference>
<sequence>MQLLVAVYRVDLSLDSKQLKITLKFASNRFTPSLTAHARHDVQKFTEATLPALQSDIPNSSARKGAVSGFPLKTPPP</sequence>
<protein>
    <submittedName>
        <fullName evidence="2">Uncharacterized protein</fullName>
    </submittedName>
</protein>
<dbReference type="AlphaFoldDB" id="W2TQG3"/>
<name>W2TQG3_NECAM</name>
<feature type="region of interest" description="Disordered" evidence="1">
    <location>
        <begin position="56"/>
        <end position="77"/>
    </location>
</feature>
<evidence type="ECO:0000313" key="3">
    <source>
        <dbReference type="Proteomes" id="UP000053676"/>
    </source>
</evidence>
<accession>W2TQG3</accession>
<evidence type="ECO:0000256" key="1">
    <source>
        <dbReference type="SAM" id="MobiDB-lite"/>
    </source>
</evidence>